<dbReference type="RefSeq" id="WP_188232617.1">
    <property type="nucleotide sequence ID" value="NZ_CP063989.1"/>
</dbReference>
<feature type="compositionally biased region" description="Low complexity" evidence="1">
    <location>
        <begin position="161"/>
        <end position="172"/>
    </location>
</feature>
<proteinExistence type="predicted"/>
<feature type="region of interest" description="Disordered" evidence="1">
    <location>
        <begin position="64"/>
        <end position="207"/>
    </location>
</feature>
<feature type="compositionally biased region" description="Low complexity" evidence="1">
    <location>
        <begin position="140"/>
        <end position="149"/>
    </location>
</feature>
<organism evidence="2 3">
    <name type="scientific">Actinomyces respiraculi</name>
    <dbReference type="NCBI Taxonomy" id="2744574"/>
    <lineage>
        <taxon>Bacteria</taxon>
        <taxon>Bacillati</taxon>
        <taxon>Actinomycetota</taxon>
        <taxon>Actinomycetes</taxon>
        <taxon>Actinomycetales</taxon>
        <taxon>Actinomycetaceae</taxon>
        <taxon>Actinomyces</taxon>
    </lineage>
</organism>
<evidence type="ECO:0000313" key="2">
    <source>
        <dbReference type="EMBL" id="QPL05475.1"/>
    </source>
</evidence>
<dbReference type="KEGG" id="arep:ID810_00245"/>
<feature type="compositionally biased region" description="Basic and acidic residues" evidence="1">
    <location>
        <begin position="66"/>
        <end position="92"/>
    </location>
</feature>
<protein>
    <submittedName>
        <fullName evidence="2">Uncharacterized protein</fullName>
    </submittedName>
</protein>
<keyword evidence="3" id="KW-1185">Reference proteome</keyword>
<dbReference type="Proteomes" id="UP000594637">
    <property type="component" value="Chromosome"/>
</dbReference>
<feature type="compositionally biased region" description="Polar residues" evidence="1">
    <location>
        <begin position="1"/>
        <end position="11"/>
    </location>
</feature>
<reference evidence="2 3" key="1">
    <citation type="submission" date="2020-11" db="EMBL/GenBank/DDBJ databases">
        <title>Actinomyces sp. ZJ750.</title>
        <authorList>
            <person name="Zhou J."/>
        </authorList>
    </citation>
    <scope>NUCLEOTIDE SEQUENCE [LARGE SCALE GENOMIC DNA]</scope>
    <source>
        <strain evidence="2 3">ZJ750</strain>
    </source>
</reference>
<name>A0A7T0LKP8_9ACTO</name>
<dbReference type="EMBL" id="CP063989">
    <property type="protein sequence ID" value="QPL05475.1"/>
    <property type="molecule type" value="Genomic_DNA"/>
</dbReference>
<evidence type="ECO:0000256" key="1">
    <source>
        <dbReference type="SAM" id="MobiDB-lite"/>
    </source>
</evidence>
<accession>A0A7T0LKP8</accession>
<evidence type="ECO:0000313" key="3">
    <source>
        <dbReference type="Proteomes" id="UP000594637"/>
    </source>
</evidence>
<feature type="region of interest" description="Disordered" evidence="1">
    <location>
        <begin position="1"/>
        <end position="24"/>
    </location>
</feature>
<dbReference type="AlphaFoldDB" id="A0A7T0LKP8"/>
<sequence>MNEQRVTSVDGTSWAPATGGLFADDTPFGSVLGDPLMGPLMFDVSVLDATPGTQPEDDVLFQDRAGLSDEERAQVSRADRIKEGAARRDAAHHQTHRQTRGPARGPQPPQQQVLMPGVPQYGNVPTAPPAFQQQGQPIPAQYGQRAQYGQQGGPVPAQYGQPVRQPAPVVPRQHSRRLAHTMGRPAADPFARRQKPRSRASEQKKTGPVPRIGFAVLGFMLLLRACAG</sequence>
<gene>
    <name evidence="2" type="ORF">ID810_00245</name>
</gene>